<dbReference type="Gene3D" id="2.30.30.40">
    <property type="entry name" value="SH3 Domains"/>
    <property type="match status" value="1"/>
</dbReference>
<protein>
    <submittedName>
        <fullName evidence="4">Alkylphosphonate utilization operon protein PhnA</fullName>
    </submittedName>
</protein>
<dbReference type="KEGG" id="shal:SHALO_1943"/>
<gene>
    <name evidence="4" type="ORF">SHALO_1943</name>
</gene>
<keyword evidence="5" id="KW-1185">Reference proteome</keyword>
<organism evidence="4 5">
    <name type="scientific">Sulfurospirillum halorespirans DSM 13726</name>
    <dbReference type="NCBI Taxonomy" id="1193502"/>
    <lineage>
        <taxon>Bacteria</taxon>
        <taxon>Pseudomonadati</taxon>
        <taxon>Campylobacterota</taxon>
        <taxon>Epsilonproteobacteria</taxon>
        <taxon>Campylobacterales</taxon>
        <taxon>Sulfurospirillaceae</taxon>
        <taxon>Sulfurospirillum</taxon>
    </lineage>
</organism>
<accession>A0A1D7TLC3</accession>
<comment type="similarity">
    <text evidence="1">Belongs to the YjdM family.</text>
</comment>
<dbReference type="PANTHER" id="PTHR30305:SF3">
    <property type="entry name" value="PROTEIN YJDM"/>
    <property type="match status" value="1"/>
</dbReference>
<name>A0A1D7TLC3_9BACT</name>
<dbReference type="EMBL" id="CP017111">
    <property type="protein sequence ID" value="AOO65714.1"/>
    <property type="molecule type" value="Genomic_DNA"/>
</dbReference>
<dbReference type="InterPro" id="IPR013988">
    <property type="entry name" value="YjdM_C"/>
</dbReference>
<dbReference type="Proteomes" id="UP000094609">
    <property type="component" value="Chromosome"/>
</dbReference>
<dbReference type="Gene3D" id="2.20.25.10">
    <property type="match status" value="1"/>
</dbReference>
<dbReference type="PATRIC" id="fig|1193502.14.peg.1975"/>
<reference evidence="5" key="1">
    <citation type="submission" date="2016-08" db="EMBL/GenBank/DDBJ databases">
        <title>Complete genome sequence of the organohalide-respiring Epsilonproteobacterium Sulfurospirillum halorespirans.</title>
        <authorList>
            <person name="Goris T."/>
            <person name="Zimmermann J."/>
            <person name="Schenz B."/>
            <person name="Lemos M."/>
            <person name="Hackermueller J."/>
            <person name="Diekert G."/>
        </authorList>
    </citation>
    <scope>NUCLEOTIDE SEQUENCE [LARGE SCALE GENOMIC DNA]</scope>
    <source>
        <strain>DSM 13726</strain>
        <strain evidence="5">PCE-M2</strain>
    </source>
</reference>
<feature type="domain" description="Protein YjdM N-terminal" evidence="3">
    <location>
        <begin position="2"/>
        <end position="31"/>
    </location>
</feature>
<feature type="domain" description="Protein YjdM C-terminal" evidence="2">
    <location>
        <begin position="44"/>
        <end position="112"/>
    </location>
</feature>
<dbReference type="AlphaFoldDB" id="A0A1D7TLC3"/>
<dbReference type="InterPro" id="IPR004624">
    <property type="entry name" value="YjdM"/>
</dbReference>
<evidence type="ECO:0000313" key="4">
    <source>
        <dbReference type="EMBL" id="AOO65714.1"/>
    </source>
</evidence>
<dbReference type="Pfam" id="PF08274">
    <property type="entry name" value="Zn_Ribbon_YjdM"/>
    <property type="match status" value="1"/>
</dbReference>
<dbReference type="PANTHER" id="PTHR30305">
    <property type="entry name" value="PROTEIN YJDM-RELATED"/>
    <property type="match status" value="1"/>
</dbReference>
<dbReference type="NCBIfam" id="TIGR00686">
    <property type="entry name" value="phnA"/>
    <property type="match status" value="1"/>
</dbReference>
<evidence type="ECO:0000256" key="1">
    <source>
        <dbReference type="ARBA" id="ARBA00009248"/>
    </source>
</evidence>
<dbReference type="Pfam" id="PF03831">
    <property type="entry name" value="YjdM"/>
    <property type="match status" value="1"/>
</dbReference>
<evidence type="ECO:0000259" key="3">
    <source>
        <dbReference type="Pfam" id="PF08274"/>
    </source>
</evidence>
<dbReference type="STRING" id="1193502.SHALO_1943"/>
<proteinExistence type="inferred from homology"/>
<evidence type="ECO:0000313" key="5">
    <source>
        <dbReference type="Proteomes" id="UP000094609"/>
    </source>
</evidence>
<sequence>MQLPACPKCNCEYTYEDGEMIICPECAHEWSKDATTNEESAASIKDAHGAILSDGDTVVLIKDLKLKGSSAVIKGGTKVKNIRLNYESDHNLDCKVDGIGAMGLKSEFVKKA</sequence>
<dbReference type="SUPFAM" id="SSF82057">
    <property type="entry name" value="Prokaryotic SH3-related domain"/>
    <property type="match status" value="1"/>
</dbReference>
<dbReference type="SUPFAM" id="SSF57783">
    <property type="entry name" value="Zinc beta-ribbon"/>
    <property type="match status" value="1"/>
</dbReference>
<dbReference type="InterPro" id="IPR013987">
    <property type="entry name" value="YjdM_N"/>
</dbReference>
<evidence type="ECO:0000259" key="2">
    <source>
        <dbReference type="Pfam" id="PF03831"/>
    </source>
</evidence>